<reference evidence="1 2" key="1">
    <citation type="submission" date="2014-07" db="EMBL/GenBank/DDBJ databases">
        <title>Genome of Chryseobacterium luteum DSM 18605.</title>
        <authorList>
            <person name="Stropko S.J."/>
            <person name="Pipes S.E."/>
            <person name="Newman J.D."/>
        </authorList>
    </citation>
    <scope>NUCLEOTIDE SEQUENCE [LARGE SCALE GENOMIC DNA]</scope>
    <source>
        <strain evidence="1 2">DSM 18605</strain>
    </source>
</reference>
<evidence type="ECO:0000313" key="1">
    <source>
        <dbReference type="EMBL" id="KFF08780.1"/>
    </source>
</evidence>
<dbReference type="EMBL" id="JPRO01000002">
    <property type="protein sequence ID" value="KFF08780.1"/>
    <property type="molecule type" value="Genomic_DNA"/>
</dbReference>
<dbReference type="OrthoDB" id="1431446at2"/>
<organism evidence="1 2">
    <name type="scientific">Chryseobacterium luteum</name>
    <dbReference type="NCBI Taxonomy" id="421531"/>
    <lineage>
        <taxon>Bacteria</taxon>
        <taxon>Pseudomonadati</taxon>
        <taxon>Bacteroidota</taxon>
        <taxon>Flavobacteriia</taxon>
        <taxon>Flavobacteriales</taxon>
        <taxon>Weeksellaceae</taxon>
        <taxon>Chryseobacterium group</taxon>
        <taxon>Chryseobacterium</taxon>
    </lineage>
</organism>
<gene>
    <name evidence="1" type="ORF">IX38_04940</name>
</gene>
<dbReference type="AlphaFoldDB" id="A0A085ZWG6"/>
<protein>
    <submittedName>
        <fullName evidence="1">Uncharacterized protein</fullName>
    </submittedName>
</protein>
<name>A0A085ZWG6_9FLAO</name>
<comment type="caution">
    <text evidence="1">The sequence shown here is derived from an EMBL/GenBank/DDBJ whole genome shotgun (WGS) entry which is preliminary data.</text>
</comment>
<accession>A0A085ZWG6</accession>
<dbReference type="RefSeq" id="WP_034702282.1">
    <property type="nucleotide sequence ID" value="NZ_JPRO01000002.1"/>
</dbReference>
<sequence length="528" mass="60863">MKTKIVSVILLLIGTYAFSQNSYELFGNFISESTPYEAKIKTTKTQEKITSFKIQICKTSTECEESIEIVNNFDQETFISAMRSTMKKSKMAGATFVLKPEVELQWKNIYYNLMKDFNKKEVLTELYDLQDIEYGGRLKMNKELIKLKSEDSIVQYLYFAPKYASVRLFNNKINSISVVGNILDSSGTIIKEEATLFNSKYSIPFRSTIVDRNNYSAKIYTTRGTDHYYYIECNDLLDYKPFENNYSYSLKNKEYEIKVDEELKVEKRGLYDYFTAIIFSDFLGFNNEGGNSILQAEGRARIPLNYVNFGRFNSPEYMEAYLNASIYNGQEEGSGFIEFNVKDNLKNISSFELLRKNNVEAGLNIGVGSFEWKGTSTNWILDYGIQMYRTKFRTIKDTITTNYQLYSISHGPRLKIEIRPQINFGADVNFGLLGLKYSGANKDLDIIEGRNFRKEILKDNGTFYNTLFLTTNFYTKLSPNDGNGGLYFRLGGYYDFYTKNIAPQVMVGYATNLTTFINKFKKNDAAAK</sequence>
<proteinExistence type="predicted"/>
<keyword evidence="2" id="KW-1185">Reference proteome</keyword>
<evidence type="ECO:0000313" key="2">
    <source>
        <dbReference type="Proteomes" id="UP000028703"/>
    </source>
</evidence>
<dbReference type="Proteomes" id="UP000028703">
    <property type="component" value="Unassembled WGS sequence"/>
</dbReference>